<evidence type="ECO:0000256" key="5">
    <source>
        <dbReference type="ARBA" id="ARBA00023157"/>
    </source>
</evidence>
<feature type="disulfide bond" evidence="8">
    <location>
        <begin position="14"/>
        <end position="26"/>
    </location>
</feature>
<dbReference type="SUPFAM" id="SSF57196">
    <property type="entry name" value="EGF/Laminin"/>
    <property type="match status" value="1"/>
</dbReference>
<sequence>SGLHMQGAQGCIPCHCNSFGSKSFDCDESGQCRCQPGVTGQKCDRCAPGYFSFQEGGCT</sequence>
<evidence type="ECO:0000256" key="3">
    <source>
        <dbReference type="ARBA" id="ARBA00022729"/>
    </source>
</evidence>
<keyword evidence="3" id="KW-0732">Signal</keyword>
<evidence type="ECO:0000256" key="7">
    <source>
        <dbReference type="ARBA" id="ARBA00023292"/>
    </source>
</evidence>
<dbReference type="InterPro" id="IPR002049">
    <property type="entry name" value="LE_dom"/>
</dbReference>
<keyword evidence="2" id="KW-0964">Secreted</keyword>
<dbReference type="FunFam" id="2.10.25.10:FF:000094">
    <property type="entry name" value="Laminin subunit alpha-2"/>
    <property type="match status" value="1"/>
</dbReference>
<proteinExistence type="predicted"/>
<evidence type="ECO:0000256" key="4">
    <source>
        <dbReference type="ARBA" id="ARBA00022737"/>
    </source>
</evidence>
<dbReference type="PROSITE" id="PS50027">
    <property type="entry name" value="EGF_LAM_2"/>
    <property type="match status" value="1"/>
</dbReference>
<accession>A0ABD0NTE5</accession>
<dbReference type="SMART" id="SM00180">
    <property type="entry name" value="EGF_Lam"/>
    <property type="match status" value="1"/>
</dbReference>
<dbReference type="Gene3D" id="2.10.25.10">
    <property type="entry name" value="Laminin"/>
    <property type="match status" value="1"/>
</dbReference>
<dbReference type="PROSITE" id="PS01248">
    <property type="entry name" value="EGF_LAM_1"/>
    <property type="match status" value="1"/>
</dbReference>
<dbReference type="Proteomes" id="UP001529510">
    <property type="component" value="Unassembled WGS sequence"/>
</dbReference>
<keyword evidence="6" id="KW-0325">Glycoprotein</keyword>
<evidence type="ECO:0000313" key="10">
    <source>
        <dbReference type="EMBL" id="KAL0163683.1"/>
    </source>
</evidence>
<protein>
    <recommendedName>
        <fullName evidence="9">Laminin EGF-like domain-containing protein</fullName>
    </recommendedName>
</protein>
<comment type="caution">
    <text evidence="8">Lacks conserved residue(s) required for the propagation of feature annotation.</text>
</comment>
<evidence type="ECO:0000256" key="6">
    <source>
        <dbReference type="ARBA" id="ARBA00023180"/>
    </source>
</evidence>
<dbReference type="InterPro" id="IPR050440">
    <property type="entry name" value="Laminin/Netrin_ECM"/>
</dbReference>
<keyword evidence="11" id="KW-1185">Reference proteome</keyword>
<dbReference type="GO" id="GO:0005576">
    <property type="term" value="C:extracellular region"/>
    <property type="evidence" value="ECO:0007669"/>
    <property type="project" value="UniProtKB-SubCell"/>
</dbReference>
<keyword evidence="5 8" id="KW-1015">Disulfide bond</keyword>
<reference evidence="10 11" key="1">
    <citation type="submission" date="2024-05" db="EMBL/GenBank/DDBJ databases">
        <title>Genome sequencing and assembly of Indian major carp, Cirrhinus mrigala (Hamilton, 1822).</title>
        <authorList>
            <person name="Mohindra V."/>
            <person name="Chowdhury L.M."/>
            <person name="Lal K."/>
            <person name="Jena J.K."/>
        </authorList>
    </citation>
    <scope>NUCLEOTIDE SEQUENCE [LARGE SCALE GENOMIC DNA]</scope>
    <source>
        <strain evidence="10">CM1030</strain>
        <tissue evidence="10">Blood</tissue>
    </source>
</reference>
<evidence type="ECO:0000256" key="2">
    <source>
        <dbReference type="ARBA" id="ARBA00022525"/>
    </source>
</evidence>
<evidence type="ECO:0000259" key="9">
    <source>
        <dbReference type="PROSITE" id="PS50027"/>
    </source>
</evidence>
<feature type="disulfide bond" evidence="8">
    <location>
        <begin position="34"/>
        <end position="43"/>
    </location>
</feature>
<evidence type="ECO:0000256" key="1">
    <source>
        <dbReference type="ARBA" id="ARBA00004613"/>
    </source>
</evidence>
<feature type="non-terminal residue" evidence="10">
    <location>
        <position position="1"/>
    </location>
</feature>
<dbReference type="Pfam" id="PF00053">
    <property type="entry name" value="EGF_laminin"/>
    <property type="match status" value="1"/>
</dbReference>
<dbReference type="AlphaFoldDB" id="A0ABD0NTE5"/>
<feature type="non-terminal residue" evidence="10">
    <location>
        <position position="59"/>
    </location>
</feature>
<feature type="domain" description="Laminin EGF-like" evidence="9">
    <location>
        <begin position="14"/>
        <end position="59"/>
    </location>
</feature>
<comment type="subcellular location">
    <subcellularLocation>
        <location evidence="1">Secreted</location>
    </subcellularLocation>
</comment>
<evidence type="ECO:0000313" key="11">
    <source>
        <dbReference type="Proteomes" id="UP001529510"/>
    </source>
</evidence>
<dbReference type="CDD" id="cd00055">
    <property type="entry name" value="EGF_Lam"/>
    <property type="match status" value="1"/>
</dbReference>
<name>A0ABD0NTE5_CIRMR</name>
<evidence type="ECO:0000256" key="8">
    <source>
        <dbReference type="PROSITE-ProRule" id="PRU00460"/>
    </source>
</evidence>
<gene>
    <name evidence="10" type="ORF">M9458_039436</name>
</gene>
<keyword evidence="7 8" id="KW-0424">Laminin EGF-like domain</keyword>
<dbReference type="PANTHER" id="PTHR10574:SF406">
    <property type="entry name" value="LAMININ SUBUNIT ALPHA 5"/>
    <property type="match status" value="1"/>
</dbReference>
<dbReference type="EMBL" id="JAMKFB020000020">
    <property type="protein sequence ID" value="KAL0163683.1"/>
    <property type="molecule type" value="Genomic_DNA"/>
</dbReference>
<keyword evidence="4" id="KW-0677">Repeat</keyword>
<comment type="caution">
    <text evidence="10">The sequence shown here is derived from an EMBL/GenBank/DDBJ whole genome shotgun (WGS) entry which is preliminary data.</text>
</comment>
<dbReference type="PANTHER" id="PTHR10574">
    <property type="entry name" value="NETRIN/LAMININ-RELATED"/>
    <property type="match status" value="1"/>
</dbReference>
<organism evidence="10 11">
    <name type="scientific">Cirrhinus mrigala</name>
    <name type="common">Mrigala</name>
    <dbReference type="NCBI Taxonomy" id="683832"/>
    <lineage>
        <taxon>Eukaryota</taxon>
        <taxon>Metazoa</taxon>
        <taxon>Chordata</taxon>
        <taxon>Craniata</taxon>
        <taxon>Vertebrata</taxon>
        <taxon>Euteleostomi</taxon>
        <taxon>Actinopterygii</taxon>
        <taxon>Neopterygii</taxon>
        <taxon>Teleostei</taxon>
        <taxon>Ostariophysi</taxon>
        <taxon>Cypriniformes</taxon>
        <taxon>Cyprinidae</taxon>
        <taxon>Labeoninae</taxon>
        <taxon>Labeonini</taxon>
        <taxon>Cirrhinus</taxon>
    </lineage>
</organism>